<comment type="caution">
    <text evidence="1">The sequence shown here is derived from an EMBL/GenBank/DDBJ whole genome shotgun (WGS) entry which is preliminary data.</text>
</comment>
<evidence type="ECO:0000313" key="1">
    <source>
        <dbReference type="EMBL" id="MBO0936075.1"/>
    </source>
</evidence>
<sequence length="69" mass="7880">MMATDTPLLNWALPSATNPPAHSWFRTITGPTGMNRGIYVFLPITITQNGKMELHWYSEWNLKLFTDPS</sequence>
<gene>
    <name evidence="1" type="ORF">J2I47_05905</name>
</gene>
<reference evidence="1" key="1">
    <citation type="submission" date="2021-03" db="EMBL/GenBank/DDBJ databases">
        <title>Fibrella sp. HMF5335 genome sequencing and assembly.</title>
        <authorList>
            <person name="Kang H."/>
            <person name="Kim H."/>
            <person name="Bae S."/>
            <person name="Joh K."/>
        </authorList>
    </citation>
    <scope>NUCLEOTIDE SEQUENCE</scope>
    <source>
        <strain evidence="1">HMF5335</strain>
    </source>
</reference>
<dbReference type="AlphaFoldDB" id="A0A939GFY6"/>
<name>A0A939GFY6_9BACT</name>
<dbReference type="RefSeq" id="WP_207363619.1">
    <property type="nucleotide sequence ID" value="NZ_JAFMYV010000002.1"/>
</dbReference>
<evidence type="ECO:0000313" key="2">
    <source>
        <dbReference type="Proteomes" id="UP000664034"/>
    </source>
</evidence>
<keyword evidence="2" id="KW-1185">Reference proteome</keyword>
<organism evidence="1 2">
    <name type="scientific">Fibrella rubiginis</name>
    <dbReference type="NCBI Taxonomy" id="2817060"/>
    <lineage>
        <taxon>Bacteria</taxon>
        <taxon>Pseudomonadati</taxon>
        <taxon>Bacteroidota</taxon>
        <taxon>Cytophagia</taxon>
        <taxon>Cytophagales</taxon>
        <taxon>Spirosomataceae</taxon>
        <taxon>Fibrella</taxon>
    </lineage>
</organism>
<proteinExistence type="predicted"/>
<dbReference type="Proteomes" id="UP000664034">
    <property type="component" value="Unassembled WGS sequence"/>
</dbReference>
<protein>
    <submittedName>
        <fullName evidence="1">Uncharacterized protein</fullName>
    </submittedName>
</protein>
<dbReference type="EMBL" id="JAFMYV010000002">
    <property type="protein sequence ID" value="MBO0936075.1"/>
    <property type="molecule type" value="Genomic_DNA"/>
</dbReference>
<accession>A0A939GFY6</accession>